<protein>
    <submittedName>
        <fullName evidence="2">Uncharacterized protein</fullName>
    </submittedName>
</protein>
<dbReference type="EMBL" id="JADBGQ010000002">
    <property type="protein sequence ID" value="KAG5410442.1"/>
    <property type="molecule type" value="Genomic_DNA"/>
</dbReference>
<feature type="compositionally biased region" description="Basic and acidic residues" evidence="1">
    <location>
        <begin position="104"/>
        <end position="115"/>
    </location>
</feature>
<evidence type="ECO:0000256" key="1">
    <source>
        <dbReference type="SAM" id="MobiDB-lite"/>
    </source>
</evidence>
<feature type="region of interest" description="Disordered" evidence="1">
    <location>
        <begin position="85"/>
        <end position="115"/>
    </location>
</feature>
<reference evidence="2 3" key="1">
    <citation type="submission" date="2021-03" db="EMBL/GenBank/DDBJ databases">
        <authorList>
            <person name="King G.J."/>
            <person name="Bancroft I."/>
            <person name="Baten A."/>
            <person name="Bloomfield J."/>
            <person name="Borpatragohain P."/>
            <person name="He Z."/>
            <person name="Irish N."/>
            <person name="Irwin J."/>
            <person name="Liu K."/>
            <person name="Mauleon R.P."/>
            <person name="Moore J."/>
            <person name="Morris R."/>
            <person name="Ostergaard L."/>
            <person name="Wang B."/>
            <person name="Wells R."/>
        </authorList>
    </citation>
    <scope>NUCLEOTIDE SEQUENCE [LARGE SCALE GENOMIC DNA]</scope>
    <source>
        <strain evidence="2">R-o-18</strain>
        <tissue evidence="2">Leaf</tissue>
    </source>
</reference>
<keyword evidence="3" id="KW-1185">Reference proteome</keyword>
<proteinExistence type="predicted"/>
<evidence type="ECO:0000313" key="3">
    <source>
        <dbReference type="Proteomes" id="UP000823674"/>
    </source>
</evidence>
<gene>
    <name evidence="2" type="primary">A02g505720.1_BraROA</name>
    <name evidence="2" type="ORF">IGI04_006761</name>
</gene>
<evidence type="ECO:0000313" key="2">
    <source>
        <dbReference type="EMBL" id="KAG5410442.1"/>
    </source>
</evidence>
<organism evidence="2 3">
    <name type="scientific">Brassica rapa subsp. trilocularis</name>
    <dbReference type="NCBI Taxonomy" id="1813537"/>
    <lineage>
        <taxon>Eukaryota</taxon>
        <taxon>Viridiplantae</taxon>
        <taxon>Streptophyta</taxon>
        <taxon>Embryophyta</taxon>
        <taxon>Tracheophyta</taxon>
        <taxon>Spermatophyta</taxon>
        <taxon>Magnoliopsida</taxon>
        <taxon>eudicotyledons</taxon>
        <taxon>Gunneridae</taxon>
        <taxon>Pentapetalae</taxon>
        <taxon>rosids</taxon>
        <taxon>malvids</taxon>
        <taxon>Brassicales</taxon>
        <taxon>Brassicaceae</taxon>
        <taxon>Brassiceae</taxon>
        <taxon>Brassica</taxon>
    </lineage>
</organism>
<dbReference type="Proteomes" id="UP000823674">
    <property type="component" value="Chromosome A02"/>
</dbReference>
<sequence length="115" mass="12503">MAKVKSASLTLFVWATSTPRHGTPRLLLSSLLPLRLISGGPTWREGVHLFHRCDLLSSRPTAISAPKIIALTSNCRGPQAVIFPSSGDEPYPVKSLRSADISVEDPRSDKQLNLT</sequence>
<comment type="caution">
    <text evidence="2">The sequence shown here is derived from an EMBL/GenBank/DDBJ whole genome shotgun (WGS) entry which is preliminary data.</text>
</comment>
<name>A0ABQ7NHS8_BRACM</name>
<accession>A0ABQ7NHS8</accession>